<dbReference type="InterPro" id="IPR050924">
    <property type="entry name" value="Peroxiredoxin_BCP/PrxQ"/>
</dbReference>
<evidence type="ECO:0000256" key="12">
    <source>
        <dbReference type="ARBA" id="ARBA00049091"/>
    </source>
</evidence>
<keyword evidence="5" id="KW-0049">Antioxidant</keyword>
<dbReference type="InterPro" id="IPR013766">
    <property type="entry name" value="Thioredoxin_domain"/>
</dbReference>
<dbReference type="InterPro" id="IPR000866">
    <property type="entry name" value="AhpC/TSA"/>
</dbReference>
<gene>
    <name evidence="15" type="ordered locus">Dvul_2163</name>
</gene>
<comment type="similarity">
    <text evidence="10">Belongs to the peroxiredoxin family. BCP/PrxQ subfamily.</text>
</comment>
<dbReference type="PIRSF" id="PIRSF000239">
    <property type="entry name" value="AHPC"/>
    <property type="match status" value="1"/>
</dbReference>
<keyword evidence="6" id="KW-0560">Oxidoreductase</keyword>
<dbReference type="PANTHER" id="PTHR42801">
    <property type="entry name" value="THIOREDOXIN-DEPENDENT PEROXIDE REDUCTASE"/>
    <property type="match status" value="1"/>
</dbReference>
<dbReference type="HOGENOM" id="CLU_042529_14_1_7"/>
<evidence type="ECO:0000256" key="3">
    <source>
        <dbReference type="ARBA" id="ARBA00013017"/>
    </source>
</evidence>
<dbReference type="RefSeq" id="WP_010938115.1">
    <property type="nucleotide sequence ID" value="NC_008751.1"/>
</dbReference>
<comment type="subunit">
    <text evidence="2">Monomer.</text>
</comment>
<organism evidence="15 16">
    <name type="scientific">Nitratidesulfovibrio vulgaris (strain DP4)</name>
    <name type="common">Desulfovibrio vulgaris</name>
    <dbReference type="NCBI Taxonomy" id="391774"/>
    <lineage>
        <taxon>Bacteria</taxon>
        <taxon>Pseudomonadati</taxon>
        <taxon>Thermodesulfobacteriota</taxon>
        <taxon>Desulfovibrionia</taxon>
        <taxon>Desulfovibrionales</taxon>
        <taxon>Desulfovibrionaceae</taxon>
        <taxon>Nitratidesulfovibrio</taxon>
    </lineage>
</organism>
<accession>A0A0H3AA23</accession>
<evidence type="ECO:0000256" key="5">
    <source>
        <dbReference type="ARBA" id="ARBA00022862"/>
    </source>
</evidence>
<dbReference type="PANTHER" id="PTHR42801:SF4">
    <property type="entry name" value="AHPC_TSA FAMILY PROTEIN"/>
    <property type="match status" value="1"/>
</dbReference>
<dbReference type="GO" id="GO:0005737">
    <property type="term" value="C:cytoplasm"/>
    <property type="evidence" value="ECO:0007669"/>
    <property type="project" value="TreeGrafter"/>
</dbReference>
<feature type="active site" description="Cysteine sulfenic acid (-SOH) intermediate; for peroxidase activity" evidence="13">
    <location>
        <position position="49"/>
    </location>
</feature>
<keyword evidence="4" id="KW-0575">Peroxidase</keyword>
<evidence type="ECO:0000256" key="7">
    <source>
        <dbReference type="ARBA" id="ARBA00023157"/>
    </source>
</evidence>
<evidence type="ECO:0000256" key="11">
    <source>
        <dbReference type="ARBA" id="ARBA00042639"/>
    </source>
</evidence>
<dbReference type="GO" id="GO:0045454">
    <property type="term" value="P:cell redox homeostasis"/>
    <property type="evidence" value="ECO:0007669"/>
    <property type="project" value="TreeGrafter"/>
</dbReference>
<dbReference type="EMBL" id="CP000527">
    <property type="protein sequence ID" value="ABM29179.1"/>
    <property type="molecule type" value="Genomic_DNA"/>
</dbReference>
<dbReference type="Gene3D" id="3.40.30.10">
    <property type="entry name" value="Glutaredoxin"/>
    <property type="match status" value="1"/>
</dbReference>
<comment type="function">
    <text evidence="1">Thiol-specific peroxidase that catalyzes the reduction of hydrogen peroxide and organic hydroperoxides to water and alcohols, respectively. Plays a role in cell protection against oxidative stress by detoxifying peroxides and as sensor of hydrogen peroxide-mediated signaling events.</text>
</comment>
<evidence type="ECO:0000256" key="13">
    <source>
        <dbReference type="PIRSR" id="PIRSR000239-1"/>
    </source>
</evidence>
<protein>
    <recommendedName>
        <fullName evidence="3">thioredoxin-dependent peroxiredoxin</fullName>
        <ecNumber evidence="3">1.11.1.24</ecNumber>
    </recommendedName>
    <alternativeName>
        <fullName evidence="9">Thioredoxin peroxidase</fullName>
    </alternativeName>
    <alternativeName>
        <fullName evidence="11">Thioredoxin-dependent peroxiredoxin Bcp</fullName>
    </alternativeName>
</protein>
<dbReference type="Pfam" id="PF00578">
    <property type="entry name" value="AhpC-TSA"/>
    <property type="match status" value="1"/>
</dbReference>
<evidence type="ECO:0000256" key="10">
    <source>
        <dbReference type="ARBA" id="ARBA00038489"/>
    </source>
</evidence>
<evidence type="ECO:0000259" key="14">
    <source>
        <dbReference type="PROSITE" id="PS51352"/>
    </source>
</evidence>
<dbReference type="CDD" id="cd03017">
    <property type="entry name" value="PRX_BCP"/>
    <property type="match status" value="1"/>
</dbReference>
<keyword evidence="7" id="KW-1015">Disulfide bond</keyword>
<evidence type="ECO:0000313" key="16">
    <source>
        <dbReference type="Proteomes" id="UP000009173"/>
    </source>
</evidence>
<dbReference type="GO" id="GO:0034599">
    <property type="term" value="P:cellular response to oxidative stress"/>
    <property type="evidence" value="ECO:0007669"/>
    <property type="project" value="TreeGrafter"/>
</dbReference>
<evidence type="ECO:0000256" key="2">
    <source>
        <dbReference type="ARBA" id="ARBA00011245"/>
    </source>
</evidence>
<reference evidence="16" key="1">
    <citation type="journal article" date="2009" name="Environ. Microbiol.">
        <title>Contribution of mobile genetic elements to Desulfovibrio vulgaris genome plasticity.</title>
        <authorList>
            <person name="Walker C.B."/>
            <person name="Stolyar S."/>
            <person name="Chivian D."/>
            <person name="Pinel N."/>
            <person name="Gabster J.A."/>
            <person name="Dehal P.S."/>
            <person name="He Z."/>
            <person name="Yang Z.K."/>
            <person name="Yen H.C."/>
            <person name="Zhou J."/>
            <person name="Wall J.D."/>
            <person name="Hazen T.C."/>
            <person name="Arkin A.P."/>
            <person name="Stahl D.A."/>
        </authorList>
    </citation>
    <scope>NUCLEOTIDE SEQUENCE [LARGE SCALE GENOMIC DNA]</scope>
    <source>
        <strain evidence="16">DP4</strain>
    </source>
</reference>
<feature type="domain" description="Thioredoxin" evidence="14">
    <location>
        <begin position="7"/>
        <end position="160"/>
    </location>
</feature>
<evidence type="ECO:0000256" key="8">
    <source>
        <dbReference type="ARBA" id="ARBA00023284"/>
    </source>
</evidence>
<evidence type="ECO:0000256" key="9">
    <source>
        <dbReference type="ARBA" id="ARBA00032824"/>
    </source>
</evidence>
<dbReference type="EC" id="1.11.1.24" evidence="3"/>
<evidence type="ECO:0000313" key="15">
    <source>
        <dbReference type="EMBL" id="ABM29179.1"/>
    </source>
</evidence>
<name>A0A0H3AA23_NITV4</name>
<dbReference type="InterPro" id="IPR036249">
    <property type="entry name" value="Thioredoxin-like_sf"/>
</dbReference>
<dbReference type="Proteomes" id="UP000009173">
    <property type="component" value="Chromosome"/>
</dbReference>
<dbReference type="AlphaFoldDB" id="A0A0H3AA23"/>
<evidence type="ECO:0000256" key="6">
    <source>
        <dbReference type="ARBA" id="ARBA00023002"/>
    </source>
</evidence>
<dbReference type="InterPro" id="IPR024706">
    <property type="entry name" value="Peroxiredoxin_AhpC-typ"/>
</dbReference>
<dbReference type="SUPFAM" id="SSF52833">
    <property type="entry name" value="Thioredoxin-like"/>
    <property type="match status" value="1"/>
</dbReference>
<comment type="catalytic activity">
    <reaction evidence="12">
        <text>a hydroperoxide + [thioredoxin]-dithiol = an alcohol + [thioredoxin]-disulfide + H2O</text>
        <dbReference type="Rhea" id="RHEA:62620"/>
        <dbReference type="Rhea" id="RHEA-COMP:10698"/>
        <dbReference type="Rhea" id="RHEA-COMP:10700"/>
        <dbReference type="ChEBI" id="CHEBI:15377"/>
        <dbReference type="ChEBI" id="CHEBI:29950"/>
        <dbReference type="ChEBI" id="CHEBI:30879"/>
        <dbReference type="ChEBI" id="CHEBI:35924"/>
        <dbReference type="ChEBI" id="CHEBI:50058"/>
        <dbReference type="EC" id="1.11.1.24"/>
    </reaction>
</comment>
<dbReference type="PROSITE" id="PS51352">
    <property type="entry name" value="THIOREDOXIN_2"/>
    <property type="match status" value="1"/>
</dbReference>
<keyword evidence="8" id="KW-0676">Redox-active center</keyword>
<sequence length="161" mass="17735">MQMRPIDLTDRPAPPFSLDDAQGTQRTLASWLGTWLVLYFYPRANTPGCTREGVEFTSVLPDFTALGATVVGISPDTPKTLCNFAAKHSLGVTLLSDRDRSVAEHYGVLQMKRLYGKESLGIVRTTLLVDPEGVVRHVWSPVKLEGHAEDVLSTLADLVQR</sequence>
<evidence type="ECO:0000256" key="4">
    <source>
        <dbReference type="ARBA" id="ARBA00022559"/>
    </source>
</evidence>
<dbReference type="KEGG" id="dvl:Dvul_2163"/>
<dbReference type="FunFam" id="3.40.30.10:FF:000007">
    <property type="entry name" value="Thioredoxin-dependent thiol peroxidase"/>
    <property type="match status" value="1"/>
</dbReference>
<evidence type="ECO:0000256" key="1">
    <source>
        <dbReference type="ARBA" id="ARBA00003330"/>
    </source>
</evidence>
<dbReference type="GO" id="GO:0008379">
    <property type="term" value="F:thioredoxin peroxidase activity"/>
    <property type="evidence" value="ECO:0007669"/>
    <property type="project" value="TreeGrafter"/>
</dbReference>
<proteinExistence type="inferred from homology"/>